<sequence>MKPEFNQVMASFLGLLQRQGLPAQIVWVRPEQAIYGARKGWLILPSHGYDVAEIAARYQAACSSDWGLRFSVLCVHEHTSYCLLKIPADELAAEYALLAADVVKLSVPVPVPAARAASGILQIGWWRLREHLSYRQWKQAAFELA</sequence>
<dbReference type="RefSeq" id="WP_084090864.1">
    <property type="nucleotide sequence ID" value="NZ_FWXD01000011.1"/>
</dbReference>
<dbReference type="AlphaFoldDB" id="A0A1W1XPW3"/>
<reference evidence="1 2" key="1">
    <citation type="submission" date="2017-04" db="EMBL/GenBank/DDBJ databases">
        <authorList>
            <person name="Afonso C.L."/>
            <person name="Miller P.J."/>
            <person name="Scott M.A."/>
            <person name="Spackman E."/>
            <person name="Goraichik I."/>
            <person name="Dimitrov K.M."/>
            <person name="Suarez D.L."/>
            <person name="Swayne D.E."/>
        </authorList>
    </citation>
    <scope>NUCLEOTIDE SEQUENCE [LARGE SCALE GENOMIC DNA]</scope>
    <source>
        <strain evidence="1 2">DSM 23236</strain>
    </source>
</reference>
<dbReference type="OrthoDB" id="9991653at2"/>
<name>A0A1W1XPW3_9NEIS</name>
<protein>
    <submittedName>
        <fullName evidence="1">Uncharacterized protein</fullName>
    </submittedName>
</protein>
<accession>A0A1W1XPW3</accession>
<evidence type="ECO:0000313" key="1">
    <source>
        <dbReference type="EMBL" id="SMC25571.1"/>
    </source>
</evidence>
<dbReference type="EMBL" id="FWXD01000011">
    <property type="protein sequence ID" value="SMC25571.1"/>
    <property type="molecule type" value="Genomic_DNA"/>
</dbReference>
<keyword evidence="2" id="KW-1185">Reference proteome</keyword>
<gene>
    <name evidence="1" type="ORF">SAMN02745857_02217</name>
</gene>
<dbReference type="Proteomes" id="UP000192761">
    <property type="component" value="Unassembled WGS sequence"/>
</dbReference>
<proteinExistence type="predicted"/>
<evidence type="ECO:0000313" key="2">
    <source>
        <dbReference type="Proteomes" id="UP000192761"/>
    </source>
</evidence>
<dbReference type="STRING" id="1121001.SAMN02745857_02217"/>
<organism evidence="1 2">
    <name type="scientific">Andreprevotia lacus DSM 23236</name>
    <dbReference type="NCBI Taxonomy" id="1121001"/>
    <lineage>
        <taxon>Bacteria</taxon>
        <taxon>Pseudomonadati</taxon>
        <taxon>Pseudomonadota</taxon>
        <taxon>Betaproteobacteria</taxon>
        <taxon>Neisseriales</taxon>
        <taxon>Chitinibacteraceae</taxon>
        <taxon>Andreprevotia</taxon>
    </lineage>
</organism>